<keyword evidence="3" id="KW-1185">Reference proteome</keyword>
<dbReference type="Proteomes" id="UP001213000">
    <property type="component" value="Unassembled WGS sequence"/>
</dbReference>
<feature type="domain" description="F-box" evidence="1">
    <location>
        <begin position="6"/>
        <end position="52"/>
    </location>
</feature>
<dbReference type="InterPro" id="IPR001810">
    <property type="entry name" value="F-box_dom"/>
</dbReference>
<protein>
    <recommendedName>
        <fullName evidence="1">F-box domain-containing protein</fullName>
    </recommendedName>
</protein>
<reference evidence="2" key="1">
    <citation type="submission" date="2022-07" db="EMBL/GenBank/DDBJ databases">
        <title>Genome Sequence of Leucocoprinus birnbaumii.</title>
        <authorList>
            <person name="Buettner E."/>
        </authorList>
    </citation>
    <scope>NUCLEOTIDE SEQUENCE</scope>
    <source>
        <strain evidence="2">VT141</strain>
    </source>
</reference>
<evidence type="ECO:0000313" key="2">
    <source>
        <dbReference type="EMBL" id="KAJ3575920.1"/>
    </source>
</evidence>
<dbReference type="Gene3D" id="1.20.1280.50">
    <property type="match status" value="1"/>
</dbReference>
<gene>
    <name evidence="2" type="ORF">NP233_g795</name>
</gene>
<evidence type="ECO:0000259" key="1">
    <source>
        <dbReference type="PROSITE" id="PS50181"/>
    </source>
</evidence>
<dbReference type="AlphaFoldDB" id="A0AAD5W6E2"/>
<name>A0AAD5W6E2_9AGAR</name>
<sequence>MHPLQPLTILTIPIELAHHILSFCDPGDVIAFCRTCHAAFEIIQDDYLWQQLWHAYPFDDPQLVGTHRQAVHLPKISVMSPFGDSWKAQFIRRMRAEHVALKKREHYSSLSVKQKKAALQVFVSVLDQALPAIVGDGLVGKPLDIEVSDDFQWVQQVLSRSRLIAPVLQSLEDEEEISELQARVRSYLDDYEWGGRTRRALSDRRNRSRAFVYDLRNYSQKNNYGPYHADGTVNWIHVENIANVILSNLRELPIHFALTTQPPSGLESLRPYSAPGKYSSRDWAGERGVDTFASWTIEIFLFSDVADGPLHPNFFEDPRFREATRLIEVRLHIVPESQIRFYPPSEIEPSASLKHPITFFHGTSKGVNGNEAVVEGYVRVATDGSVRWRLLSIYDNSPQWSSCGLQIGDVGSARGGVGVWTTTTHEQGDPVGPFWFWKVEDDCSEELVEYT</sequence>
<organism evidence="2 3">
    <name type="scientific">Leucocoprinus birnbaumii</name>
    <dbReference type="NCBI Taxonomy" id="56174"/>
    <lineage>
        <taxon>Eukaryota</taxon>
        <taxon>Fungi</taxon>
        <taxon>Dikarya</taxon>
        <taxon>Basidiomycota</taxon>
        <taxon>Agaricomycotina</taxon>
        <taxon>Agaricomycetes</taxon>
        <taxon>Agaricomycetidae</taxon>
        <taxon>Agaricales</taxon>
        <taxon>Agaricineae</taxon>
        <taxon>Agaricaceae</taxon>
        <taxon>Leucocoprinus</taxon>
    </lineage>
</organism>
<evidence type="ECO:0000313" key="3">
    <source>
        <dbReference type="Proteomes" id="UP001213000"/>
    </source>
</evidence>
<dbReference type="CDD" id="cd09917">
    <property type="entry name" value="F-box_SF"/>
    <property type="match status" value="1"/>
</dbReference>
<dbReference type="PROSITE" id="PS50181">
    <property type="entry name" value="FBOX"/>
    <property type="match status" value="1"/>
</dbReference>
<comment type="caution">
    <text evidence="2">The sequence shown here is derived from an EMBL/GenBank/DDBJ whole genome shotgun (WGS) entry which is preliminary data.</text>
</comment>
<dbReference type="InterPro" id="IPR036047">
    <property type="entry name" value="F-box-like_dom_sf"/>
</dbReference>
<proteinExistence type="predicted"/>
<dbReference type="SUPFAM" id="SSF81383">
    <property type="entry name" value="F-box domain"/>
    <property type="match status" value="1"/>
</dbReference>
<dbReference type="SMART" id="SM00256">
    <property type="entry name" value="FBOX"/>
    <property type="match status" value="1"/>
</dbReference>
<dbReference type="EMBL" id="JANIEX010000024">
    <property type="protein sequence ID" value="KAJ3575920.1"/>
    <property type="molecule type" value="Genomic_DNA"/>
</dbReference>
<dbReference type="Pfam" id="PF12937">
    <property type="entry name" value="F-box-like"/>
    <property type="match status" value="1"/>
</dbReference>
<accession>A0AAD5W6E2</accession>